<comment type="subcellular location">
    <subcellularLocation>
        <location evidence="1 8">Cytoplasm</location>
    </subcellularLocation>
</comment>
<keyword evidence="5 8" id="KW-0963">Cytoplasm</keyword>
<sequence>MTLHFENELVGLKETLLTMASHAEGSVTKAIKALVERDDELARRVMADDAIVDQFEIDIDEMSIQLLSKAPLATDLRLITIAMKISHDLERVSDEATTIARRSLELSTEPQLKPYVDIPRMANMATDMLKDALDAFVNRDTAKARAIIPRDKEVDLLNKQLHRELSSYMVEKPSTITRCLNLMVVSKSLERIADHATNVAEEVVYLYEARDIRHSLKSATAEQTSS</sequence>
<evidence type="ECO:0000256" key="3">
    <source>
        <dbReference type="ARBA" id="ARBA00011738"/>
    </source>
</evidence>
<evidence type="ECO:0000256" key="7">
    <source>
        <dbReference type="ARBA" id="ARBA00056181"/>
    </source>
</evidence>
<dbReference type="InterPro" id="IPR026022">
    <property type="entry name" value="PhoU_dom"/>
</dbReference>
<comment type="function">
    <text evidence="7 8">Plays a role in the regulation of phosphate uptake.</text>
</comment>
<evidence type="ECO:0000256" key="1">
    <source>
        <dbReference type="ARBA" id="ARBA00004496"/>
    </source>
</evidence>
<dbReference type="PANTHER" id="PTHR42930">
    <property type="entry name" value="PHOSPHATE-SPECIFIC TRANSPORT SYSTEM ACCESSORY PROTEIN PHOU"/>
    <property type="match status" value="1"/>
</dbReference>
<name>B9XLG7_PEDPL</name>
<dbReference type="RefSeq" id="WP_007416656.1">
    <property type="nucleotide sequence ID" value="NZ_ABOX02000029.1"/>
</dbReference>
<comment type="subunit">
    <text evidence="3 8">Homodimer.</text>
</comment>
<organism evidence="10 11">
    <name type="scientific">Pedosphaera parvula (strain Ellin514)</name>
    <dbReference type="NCBI Taxonomy" id="320771"/>
    <lineage>
        <taxon>Bacteria</taxon>
        <taxon>Pseudomonadati</taxon>
        <taxon>Verrucomicrobiota</taxon>
        <taxon>Pedosphaerae</taxon>
        <taxon>Pedosphaerales</taxon>
        <taxon>Pedosphaeraceae</taxon>
        <taxon>Pedosphaera</taxon>
    </lineage>
</organism>
<dbReference type="PIRSF" id="PIRSF003107">
    <property type="entry name" value="PhoU"/>
    <property type="match status" value="1"/>
</dbReference>
<proteinExistence type="inferred from homology"/>
<evidence type="ECO:0000259" key="9">
    <source>
        <dbReference type="Pfam" id="PF01895"/>
    </source>
</evidence>
<evidence type="ECO:0000256" key="4">
    <source>
        <dbReference type="ARBA" id="ARBA00022448"/>
    </source>
</evidence>
<evidence type="ECO:0000256" key="8">
    <source>
        <dbReference type="PIRNR" id="PIRNR003107"/>
    </source>
</evidence>
<keyword evidence="6 8" id="KW-0592">Phosphate transport</keyword>
<dbReference type="FunFam" id="1.20.58.220:FF:000004">
    <property type="entry name" value="Phosphate-specific transport system accessory protein PhoU"/>
    <property type="match status" value="1"/>
</dbReference>
<comment type="similarity">
    <text evidence="2 8">Belongs to the PhoU family.</text>
</comment>
<evidence type="ECO:0000313" key="10">
    <source>
        <dbReference type="EMBL" id="EEF59370.1"/>
    </source>
</evidence>
<dbReference type="PANTHER" id="PTHR42930:SF3">
    <property type="entry name" value="PHOSPHATE-SPECIFIC TRANSPORT SYSTEM ACCESSORY PROTEIN PHOU"/>
    <property type="match status" value="1"/>
</dbReference>
<dbReference type="NCBIfam" id="TIGR02135">
    <property type="entry name" value="phoU_full"/>
    <property type="match status" value="1"/>
</dbReference>
<dbReference type="STRING" id="320771.Cflav_PD1918"/>
<comment type="caution">
    <text evidence="10">The sequence shown here is derived from an EMBL/GenBank/DDBJ whole genome shotgun (WGS) entry which is preliminary data.</text>
</comment>
<dbReference type="GO" id="GO:0045936">
    <property type="term" value="P:negative regulation of phosphate metabolic process"/>
    <property type="evidence" value="ECO:0007669"/>
    <property type="project" value="InterPro"/>
</dbReference>
<dbReference type="Proteomes" id="UP000003688">
    <property type="component" value="Unassembled WGS sequence"/>
</dbReference>
<dbReference type="InterPro" id="IPR028366">
    <property type="entry name" value="PhoU"/>
</dbReference>
<evidence type="ECO:0000256" key="2">
    <source>
        <dbReference type="ARBA" id="ARBA00008107"/>
    </source>
</evidence>
<dbReference type="Gene3D" id="1.20.58.220">
    <property type="entry name" value="Phosphate transport system protein phou homolog 2, domain 2"/>
    <property type="match status" value="2"/>
</dbReference>
<keyword evidence="4 8" id="KW-0813">Transport</keyword>
<dbReference type="GO" id="GO:0030643">
    <property type="term" value="P:intracellular phosphate ion homeostasis"/>
    <property type="evidence" value="ECO:0007669"/>
    <property type="project" value="InterPro"/>
</dbReference>
<dbReference type="EMBL" id="ABOX02000029">
    <property type="protein sequence ID" value="EEF59370.1"/>
    <property type="molecule type" value="Genomic_DNA"/>
</dbReference>
<protein>
    <recommendedName>
        <fullName evidence="8">Phosphate-specific transport system accessory protein PhoU</fullName>
    </recommendedName>
</protein>
<gene>
    <name evidence="10" type="ORF">Cflav_PD1918</name>
</gene>
<dbReference type="SUPFAM" id="SSF109755">
    <property type="entry name" value="PhoU-like"/>
    <property type="match status" value="1"/>
</dbReference>
<keyword evidence="11" id="KW-1185">Reference proteome</keyword>
<accession>B9XLG7</accession>
<dbReference type="GO" id="GO:0006817">
    <property type="term" value="P:phosphate ion transport"/>
    <property type="evidence" value="ECO:0007669"/>
    <property type="project" value="UniProtKB-KW"/>
</dbReference>
<evidence type="ECO:0000256" key="5">
    <source>
        <dbReference type="ARBA" id="ARBA00022490"/>
    </source>
</evidence>
<dbReference type="GO" id="GO:0005737">
    <property type="term" value="C:cytoplasm"/>
    <property type="evidence" value="ECO:0007669"/>
    <property type="project" value="UniProtKB-SubCell"/>
</dbReference>
<dbReference type="AlphaFoldDB" id="B9XLG7"/>
<feature type="domain" description="PhoU" evidence="9">
    <location>
        <begin position="17"/>
        <end position="102"/>
    </location>
</feature>
<dbReference type="InterPro" id="IPR038078">
    <property type="entry name" value="PhoU-like_sf"/>
</dbReference>
<evidence type="ECO:0000256" key="6">
    <source>
        <dbReference type="ARBA" id="ARBA00022592"/>
    </source>
</evidence>
<reference evidence="10 11" key="1">
    <citation type="journal article" date="2011" name="J. Bacteriol.">
        <title>Genome sequence of 'Pedosphaera parvula' Ellin514, an aerobic Verrucomicrobial isolate from pasture soil.</title>
        <authorList>
            <person name="Kant R."/>
            <person name="van Passel M.W."/>
            <person name="Sangwan P."/>
            <person name="Palva A."/>
            <person name="Lucas S."/>
            <person name="Copeland A."/>
            <person name="Lapidus A."/>
            <person name="Glavina Del Rio T."/>
            <person name="Dalin E."/>
            <person name="Tice H."/>
            <person name="Bruce D."/>
            <person name="Goodwin L."/>
            <person name="Pitluck S."/>
            <person name="Chertkov O."/>
            <person name="Larimer F.W."/>
            <person name="Land M.L."/>
            <person name="Hauser L."/>
            <person name="Brettin T.S."/>
            <person name="Detter J.C."/>
            <person name="Han S."/>
            <person name="de Vos W.M."/>
            <person name="Janssen P.H."/>
            <person name="Smidt H."/>
        </authorList>
    </citation>
    <scope>NUCLEOTIDE SEQUENCE [LARGE SCALE GENOMIC DNA]</scope>
    <source>
        <strain evidence="10 11">Ellin514</strain>
    </source>
</reference>
<dbReference type="Pfam" id="PF01895">
    <property type="entry name" value="PhoU"/>
    <property type="match status" value="2"/>
</dbReference>
<dbReference type="OrthoDB" id="9814256at2"/>
<evidence type="ECO:0000313" key="11">
    <source>
        <dbReference type="Proteomes" id="UP000003688"/>
    </source>
</evidence>
<feature type="domain" description="PhoU" evidence="9">
    <location>
        <begin position="118"/>
        <end position="203"/>
    </location>
</feature>